<dbReference type="GeneID" id="90449318"/>
<evidence type="ECO:0000313" key="11">
    <source>
        <dbReference type="Proteomes" id="UP001492541"/>
    </source>
</evidence>
<keyword evidence="3" id="KW-0349">Heme</keyword>
<dbReference type="RefSeq" id="WP_193807843.1">
    <property type="nucleotide sequence ID" value="NZ_CP087714.1"/>
</dbReference>
<keyword evidence="6" id="KW-0249">Electron transport</keyword>
<dbReference type="Pfam" id="PF03264">
    <property type="entry name" value="Cytochrom_NNT"/>
    <property type="match status" value="1"/>
</dbReference>
<evidence type="ECO:0000256" key="2">
    <source>
        <dbReference type="ARBA" id="ARBA00022448"/>
    </source>
</evidence>
<keyword evidence="2" id="KW-0813">Transport</keyword>
<accession>A0ABZ3H124</accession>
<keyword evidence="11" id="KW-1185">Reference proteome</keyword>
<keyword evidence="4" id="KW-0479">Metal-binding</keyword>
<proteinExistence type="predicted"/>
<reference evidence="10 11" key="1">
    <citation type="submission" date="2021-11" db="EMBL/GenBank/DDBJ databases">
        <title>Whole genome of Geoglobus acetivorans.</title>
        <authorList>
            <person name="Liu D."/>
        </authorList>
    </citation>
    <scope>NUCLEOTIDE SEQUENCE [LARGE SCALE GENOMIC DNA]</scope>
    <source>
        <strain evidence="10 11">SBH6</strain>
    </source>
</reference>
<name>A0ABZ3H124_GEOAI</name>
<dbReference type="SUPFAM" id="SSF48695">
    <property type="entry name" value="Multiheme cytochromes"/>
    <property type="match status" value="1"/>
</dbReference>
<gene>
    <name evidence="10" type="ORF">LPQ35_06485</name>
</gene>
<protein>
    <submittedName>
        <fullName evidence="10">NapC/NirT family cytochrome c</fullName>
    </submittedName>
</protein>
<keyword evidence="5" id="KW-0732">Signal</keyword>
<keyword evidence="7" id="KW-0408">Iron</keyword>
<dbReference type="InterPro" id="IPR005126">
    <property type="entry name" value="NapC/NirT_cyt_c_N"/>
</dbReference>
<evidence type="ECO:0000256" key="4">
    <source>
        <dbReference type="ARBA" id="ARBA00022723"/>
    </source>
</evidence>
<evidence type="ECO:0000256" key="7">
    <source>
        <dbReference type="ARBA" id="ARBA00023004"/>
    </source>
</evidence>
<feature type="domain" description="NapC/NirT cytochrome c N-terminal" evidence="8">
    <location>
        <begin position="5"/>
        <end position="67"/>
    </location>
</feature>
<dbReference type="Gene3D" id="1.10.3820.10">
    <property type="entry name" value="Di-heme elbow motif domain"/>
    <property type="match status" value="1"/>
</dbReference>
<dbReference type="PANTHER" id="PTHR35038:SF8">
    <property type="entry name" value="C-TYPE POLYHEME CYTOCHROME OMCC"/>
    <property type="match status" value="1"/>
</dbReference>
<dbReference type="PANTHER" id="PTHR35038">
    <property type="entry name" value="DISSIMILATORY SULFITE REDUCTASE SIRA"/>
    <property type="match status" value="1"/>
</dbReference>
<dbReference type="Pfam" id="PF14522">
    <property type="entry name" value="Cytochrome_C7"/>
    <property type="match status" value="1"/>
</dbReference>
<dbReference type="InterPro" id="IPR036280">
    <property type="entry name" value="Multihaem_cyt_sf"/>
</dbReference>
<dbReference type="InterPro" id="IPR051829">
    <property type="entry name" value="Multiheme_Cytochr_ET"/>
</dbReference>
<evidence type="ECO:0000256" key="6">
    <source>
        <dbReference type="ARBA" id="ARBA00022982"/>
    </source>
</evidence>
<evidence type="ECO:0000256" key="3">
    <source>
        <dbReference type="ARBA" id="ARBA00022617"/>
    </source>
</evidence>
<dbReference type="Gene3D" id="1.10.1130.10">
    <property type="entry name" value="Flavocytochrome C3, Chain A"/>
    <property type="match status" value="1"/>
</dbReference>
<comment type="subcellular location">
    <subcellularLocation>
        <location evidence="1">Cell envelope</location>
    </subcellularLocation>
</comment>
<feature type="domain" description="Cytochrome c7-like" evidence="9">
    <location>
        <begin position="87"/>
        <end position="153"/>
    </location>
</feature>
<evidence type="ECO:0000259" key="8">
    <source>
        <dbReference type="Pfam" id="PF03264"/>
    </source>
</evidence>
<sequence length="285" mass="32651">MERKAAMLLLFLIVAGLIVAAEGYNTFMFIEKDPRFCKTCHLMEEAWNKWNQSPHQGITCHECHEASIQDNMRLLVTYFTLQPEEVSDDVHVVIPNEKCENCHFQKSEKWPYVADTAGHKYHLENAKANCIDCHGGRVHKFVPDNSECNKCHSDISMKVPQMDFHCTNCHNFLADVKTNGENILPTSQDCKKCHKDRDIILALPEGAHSESECSNCHQPHITAEPFSCQTCHSLPDKPIHKYHADKDCKSCHVPHKNIDVRTICETCHTDRKDHYPTLKCTTCHK</sequence>
<evidence type="ECO:0000313" key="10">
    <source>
        <dbReference type="EMBL" id="XAT62901.1"/>
    </source>
</evidence>
<evidence type="ECO:0000259" key="9">
    <source>
        <dbReference type="Pfam" id="PF14522"/>
    </source>
</evidence>
<dbReference type="Proteomes" id="UP001492541">
    <property type="component" value="Chromosome"/>
</dbReference>
<dbReference type="EMBL" id="CP087714">
    <property type="protein sequence ID" value="XAT62901.1"/>
    <property type="molecule type" value="Genomic_DNA"/>
</dbReference>
<evidence type="ECO:0000256" key="1">
    <source>
        <dbReference type="ARBA" id="ARBA00004196"/>
    </source>
</evidence>
<evidence type="ECO:0000256" key="5">
    <source>
        <dbReference type="ARBA" id="ARBA00022729"/>
    </source>
</evidence>
<dbReference type="InterPro" id="IPR029467">
    <property type="entry name" value="Cyt_c7-like"/>
</dbReference>
<organism evidence="10 11">
    <name type="scientific">Geoglobus acetivorans</name>
    <dbReference type="NCBI Taxonomy" id="565033"/>
    <lineage>
        <taxon>Archaea</taxon>
        <taxon>Methanobacteriati</taxon>
        <taxon>Methanobacteriota</taxon>
        <taxon>Archaeoglobi</taxon>
        <taxon>Archaeoglobales</taxon>
        <taxon>Archaeoglobaceae</taxon>
        <taxon>Geoglobus</taxon>
    </lineage>
</organism>
<dbReference type="InterPro" id="IPR038266">
    <property type="entry name" value="NapC/NirT_cytc_sf"/>
</dbReference>